<evidence type="ECO:0000313" key="2">
    <source>
        <dbReference type="Proteomes" id="UP000251075"/>
    </source>
</evidence>
<keyword evidence="2" id="KW-1185">Reference proteome</keyword>
<gene>
    <name evidence="1" type="ORF">CU669_06325</name>
</gene>
<dbReference type="EMBL" id="PGTO01000003">
    <property type="protein sequence ID" value="RAU22988.1"/>
    <property type="molecule type" value="Genomic_DNA"/>
</dbReference>
<organism evidence="1 2">
    <name type="scientific">Paramagnetospirillum kuznetsovii</name>
    <dbReference type="NCBI Taxonomy" id="2053833"/>
    <lineage>
        <taxon>Bacteria</taxon>
        <taxon>Pseudomonadati</taxon>
        <taxon>Pseudomonadota</taxon>
        <taxon>Alphaproteobacteria</taxon>
        <taxon>Rhodospirillales</taxon>
        <taxon>Magnetospirillaceae</taxon>
        <taxon>Paramagnetospirillum</taxon>
    </lineage>
</organism>
<protein>
    <submittedName>
        <fullName evidence="1">Uncharacterized protein</fullName>
    </submittedName>
</protein>
<sequence length="88" mass="10151">MRVERVATPVKNVLKFDNGRLWEDMMPNIFELGARRGEKTGDLRDHDEYDYRATEGRASTTDPRLKYVPTLELESTDALLEIAPGKKR</sequence>
<dbReference type="Proteomes" id="UP000251075">
    <property type="component" value="Unassembled WGS sequence"/>
</dbReference>
<comment type="caution">
    <text evidence="1">The sequence shown here is derived from an EMBL/GenBank/DDBJ whole genome shotgun (WGS) entry which is preliminary data.</text>
</comment>
<accession>A0A364P0W5</accession>
<dbReference type="AlphaFoldDB" id="A0A364P0W5"/>
<name>A0A364P0W5_9PROT</name>
<reference evidence="1 2" key="1">
    <citation type="submission" date="2017-11" db="EMBL/GenBank/DDBJ databases">
        <title>Draft genome sequence of magnetotactic bacterium Magnetospirillum kuznetsovii LBB-42.</title>
        <authorList>
            <person name="Grouzdev D.S."/>
            <person name="Rysina M.S."/>
            <person name="Baslerov R.V."/>
            <person name="Koziaeva V."/>
        </authorList>
    </citation>
    <scope>NUCLEOTIDE SEQUENCE [LARGE SCALE GENOMIC DNA]</scope>
    <source>
        <strain evidence="1 2">LBB-42</strain>
    </source>
</reference>
<proteinExistence type="predicted"/>
<evidence type="ECO:0000313" key="1">
    <source>
        <dbReference type="EMBL" id="RAU22988.1"/>
    </source>
</evidence>